<feature type="repeat" description="ANK" evidence="3">
    <location>
        <begin position="1033"/>
        <end position="1065"/>
    </location>
</feature>
<feature type="repeat" description="ANK" evidence="3">
    <location>
        <begin position="1117"/>
        <end position="1149"/>
    </location>
</feature>
<feature type="region of interest" description="Disordered" evidence="4">
    <location>
        <begin position="1292"/>
        <end position="1325"/>
    </location>
</feature>
<feature type="repeat" description="ANK" evidence="3">
    <location>
        <begin position="1151"/>
        <end position="1183"/>
    </location>
</feature>
<dbReference type="InterPro" id="IPR036770">
    <property type="entry name" value="Ankyrin_rpt-contain_sf"/>
</dbReference>
<gene>
    <name evidence="6" type="ORF">GLAREA_06303</name>
</gene>
<dbReference type="OMA" id="WISQSER"/>
<feature type="domain" description="Clr5" evidence="5">
    <location>
        <begin position="7"/>
        <end position="61"/>
    </location>
</feature>
<dbReference type="GeneID" id="19465357"/>
<dbReference type="PROSITE" id="PS50297">
    <property type="entry name" value="ANK_REP_REGION"/>
    <property type="match status" value="4"/>
</dbReference>
<feature type="repeat" description="ANK" evidence="3">
    <location>
        <begin position="1221"/>
        <end position="1253"/>
    </location>
</feature>
<evidence type="ECO:0000313" key="7">
    <source>
        <dbReference type="Proteomes" id="UP000016922"/>
    </source>
</evidence>
<proteinExistence type="predicted"/>
<feature type="compositionally biased region" description="Polar residues" evidence="4">
    <location>
        <begin position="1312"/>
        <end position="1322"/>
    </location>
</feature>
<keyword evidence="1" id="KW-0677">Repeat</keyword>
<evidence type="ECO:0000259" key="5">
    <source>
        <dbReference type="Pfam" id="PF14420"/>
    </source>
</evidence>
<keyword evidence="2 3" id="KW-0040">ANK repeat</keyword>
<dbReference type="Pfam" id="PF12796">
    <property type="entry name" value="Ank_2"/>
    <property type="match status" value="2"/>
</dbReference>
<feature type="region of interest" description="Disordered" evidence="4">
    <location>
        <begin position="365"/>
        <end position="385"/>
    </location>
</feature>
<evidence type="ECO:0000256" key="4">
    <source>
        <dbReference type="SAM" id="MobiDB-lite"/>
    </source>
</evidence>
<feature type="repeat" description="ANK" evidence="3">
    <location>
        <begin position="1186"/>
        <end position="1218"/>
    </location>
</feature>
<dbReference type="eggNOG" id="KOG4177">
    <property type="taxonomic scope" value="Eukaryota"/>
</dbReference>
<dbReference type="Pfam" id="PF14420">
    <property type="entry name" value="Clr5"/>
    <property type="match status" value="1"/>
</dbReference>
<dbReference type="InterPro" id="IPR025676">
    <property type="entry name" value="Clr5_dom"/>
</dbReference>
<feature type="compositionally biased region" description="Basic and acidic residues" evidence="4">
    <location>
        <begin position="374"/>
        <end position="385"/>
    </location>
</feature>
<name>S3DMK2_GLAL2</name>
<dbReference type="Proteomes" id="UP000016922">
    <property type="component" value="Unassembled WGS sequence"/>
</dbReference>
<dbReference type="EMBL" id="KE145358">
    <property type="protein sequence ID" value="EPE33291.1"/>
    <property type="molecule type" value="Genomic_DNA"/>
</dbReference>
<sequence>MSRPNSSHEWDRFKNIIYDLYIVKKYSLEGPKGVMKVMEDRYNFKATKAQYEKKLRDWGFRRNRSSEAWKMAGQKIDLRTKIGKRSSVYLNGQLVPARRVNREVSRHRILPSLQRFDRTQNTTAALPTTPPGFNIRTPTSPEVFRLLFHRLPILSFQDTISNLAESMMNSDARSPSLLPLLNSSNRTGLTKTGLPFIESILPNSAFFEEECARAVAIRSLEDTSSMAVLNLAIFLFSNNFPHETDGTRAFQWLQAHSDVSFLDAIRVEKGPTGDALLENIFRLAVEAEDLRTVKLLLKGGLNPNGHNCQHYRIPDRMNPLQFACLSGNWELATTLVNAGSSIDQPGTRWKSSILVLTIHGRYLDQETDSEQDSDERVWEEGEEGEERKEVEKCSIAAQEFPERKDEDFLALVQFLLDKGAAVNPLTDDSCNSPAVGSSEPPVYDDDIDHILYYRHSPLTAASRYGNVYLIEIFLENHANVRFLTGQKTSALRECIYSWADLDKITKKSTFESGYHDWHCWIEFLKIVLSSVPVERLESIMNMFSRLIKAGIDIDDYLPFHQPEEQCPAWHFEKKERFYFTTVDLVVGLRNVELIEMMLAAGASKATNYSLQLATNLGSLEIFNKLLSLVSWVSLTTAWEVMGYDLTLRYIEAILHKRSDVEMQKAILFAAISTGDNTAIKYIFSYSSSNGSTLFSKLAGMEEVLESCCDAQNIETLCLLSGLCLDYNVSISSCLGRALQSAIRKDDVEMLDILLFQGADINTVSEGYTALEFSIARKNQRMTDRILELGPILNIIRREPCYYKDCLGHHNLYGHPLVLAILWGNKEVIQTLLDMGASTAAFGNDFSWDHNYRWMTPLTAAIKTKDCGLIQTLLSLGAAINHPPNTQIICITPLTAAVQNNDTRLVRFLLQKGAHPHDSLALKDAAHDTGLFKIIFEEVFNDIIRLSTGTCWDFGDKALARAVELGKVEIACLILEGLPQTIVSIRGVSEALMIAIKYNATGGILNLLLAHGADPNSIWYIADDFLKIYWNSGYHISALSMAILIDNPENIKTLLEAGADVNMSPTGDTFGSPMQTAANFRKKSIVHLLLEQSADPNAVGLSNRFECQQSQEEEAGRHNGTPLQIAVTNQDTDIVTLLLQHSCNVEATYDDMPHTPIQIASRNGNKGIIELLYHHGANVNAPPAKEAGATALQFAALEGLLGIATLLLDYNADVNAPAAEIGGRTALEGAAEHGRIDMVQLLLNAGASIVKEGEAQYQDAMRRATENGHHAVRRLLEAARPVNDDEQVPDIISQEQPSDNTTNQHQPDVDGANQVQPSGNITNEHQRDLDIMKENQPDISIINEAPSIMSPGQEMTACDLTDLSQLGFIDDGSWEWDRIREL</sequence>
<organism evidence="6 7">
    <name type="scientific">Glarea lozoyensis (strain ATCC 20868 / MF5171)</name>
    <dbReference type="NCBI Taxonomy" id="1116229"/>
    <lineage>
        <taxon>Eukaryota</taxon>
        <taxon>Fungi</taxon>
        <taxon>Dikarya</taxon>
        <taxon>Ascomycota</taxon>
        <taxon>Pezizomycotina</taxon>
        <taxon>Leotiomycetes</taxon>
        <taxon>Helotiales</taxon>
        <taxon>Helotiaceae</taxon>
        <taxon>Glarea</taxon>
    </lineage>
</organism>
<evidence type="ECO:0000256" key="3">
    <source>
        <dbReference type="PROSITE-ProRule" id="PRU00023"/>
    </source>
</evidence>
<dbReference type="PROSITE" id="PS50088">
    <property type="entry name" value="ANK_REPEAT"/>
    <property type="match status" value="6"/>
</dbReference>
<protein>
    <submittedName>
        <fullName evidence="6">Ankyrin repeat-containing protein</fullName>
    </submittedName>
</protein>
<evidence type="ECO:0000313" key="6">
    <source>
        <dbReference type="EMBL" id="EPE33291.1"/>
    </source>
</evidence>
<evidence type="ECO:0000256" key="2">
    <source>
        <dbReference type="ARBA" id="ARBA00023043"/>
    </source>
</evidence>
<dbReference type="HOGENOM" id="CLU_008198_0_0_1"/>
<feature type="compositionally biased region" description="Polar residues" evidence="4">
    <location>
        <begin position="1292"/>
        <end position="1305"/>
    </location>
</feature>
<dbReference type="InterPro" id="IPR002110">
    <property type="entry name" value="Ankyrin_rpt"/>
</dbReference>
<dbReference type="SUPFAM" id="SSF48403">
    <property type="entry name" value="Ankyrin repeat"/>
    <property type="match status" value="3"/>
</dbReference>
<dbReference type="Pfam" id="PF00023">
    <property type="entry name" value="Ank"/>
    <property type="match status" value="1"/>
</dbReference>
<reference evidence="6 7" key="1">
    <citation type="journal article" date="2013" name="BMC Genomics">
        <title>Genomics-driven discovery of the pneumocandin biosynthetic gene cluster in the fungus Glarea lozoyensis.</title>
        <authorList>
            <person name="Chen L."/>
            <person name="Yue Q."/>
            <person name="Zhang X."/>
            <person name="Xiang M."/>
            <person name="Wang C."/>
            <person name="Li S."/>
            <person name="Che Y."/>
            <person name="Ortiz-Lopez F.J."/>
            <person name="Bills G.F."/>
            <person name="Liu X."/>
            <person name="An Z."/>
        </authorList>
    </citation>
    <scope>NUCLEOTIDE SEQUENCE [LARGE SCALE GENOMIC DNA]</scope>
    <source>
        <strain evidence="7">ATCC 20868 / MF5171</strain>
    </source>
</reference>
<keyword evidence="7" id="KW-1185">Reference proteome</keyword>
<dbReference type="RefSeq" id="XP_008079908.1">
    <property type="nucleotide sequence ID" value="XM_008081717.1"/>
</dbReference>
<dbReference type="OrthoDB" id="539213at2759"/>
<accession>S3DMK2</accession>
<dbReference type="KEGG" id="glz:GLAREA_06303"/>
<feature type="repeat" description="ANK" evidence="3">
    <location>
        <begin position="737"/>
        <end position="765"/>
    </location>
</feature>
<dbReference type="SMART" id="SM00248">
    <property type="entry name" value="ANK"/>
    <property type="match status" value="17"/>
</dbReference>
<dbReference type="PANTHER" id="PTHR24198:SF165">
    <property type="entry name" value="ANKYRIN REPEAT-CONTAINING PROTEIN-RELATED"/>
    <property type="match status" value="1"/>
</dbReference>
<dbReference type="PANTHER" id="PTHR24198">
    <property type="entry name" value="ANKYRIN REPEAT AND PROTEIN KINASE DOMAIN-CONTAINING PROTEIN"/>
    <property type="match status" value="1"/>
</dbReference>
<evidence type="ECO:0000256" key="1">
    <source>
        <dbReference type="ARBA" id="ARBA00022737"/>
    </source>
</evidence>
<dbReference type="Gene3D" id="1.25.40.20">
    <property type="entry name" value="Ankyrin repeat-containing domain"/>
    <property type="match status" value="4"/>
</dbReference>